<dbReference type="EMBL" id="AY009089">
    <property type="protein sequence ID" value="AAG37700.1"/>
    <property type="molecule type" value="Genomic_DNA"/>
</dbReference>
<evidence type="ECO:0000313" key="1">
    <source>
        <dbReference type="EMBL" id="AAG37700.1"/>
    </source>
</evidence>
<dbReference type="Proteomes" id="UP000107153">
    <property type="component" value="Segment"/>
</dbReference>
<name>Q8QQ02_CAMPS</name>
<gene>
    <name evidence="1" type="primary">CMP191.5L</name>
</gene>
<accession>Q8QQ02</accession>
<organism evidence="1 2">
    <name type="scientific">Camelpox virus (strain CMS)</name>
    <dbReference type="NCBI Taxonomy" id="203172"/>
    <lineage>
        <taxon>Viruses</taxon>
        <taxon>Varidnaviria</taxon>
        <taxon>Bamfordvirae</taxon>
        <taxon>Nucleocytoviricota</taxon>
        <taxon>Pokkesviricetes</taxon>
        <taxon>Chitovirales</taxon>
        <taxon>Poxviridae</taxon>
        <taxon>Chordopoxvirinae</taxon>
        <taxon>Orthopoxvirus</taxon>
        <taxon>Orthopoxvirus camelpox</taxon>
        <taxon>Camelpox virus</taxon>
    </lineage>
</organism>
<organismHost>
    <name type="scientific">Camelus</name>
    <dbReference type="NCBI Taxonomy" id="9836"/>
</organismHost>
<evidence type="ECO:0000313" key="2">
    <source>
        <dbReference type="Proteomes" id="UP000107153"/>
    </source>
</evidence>
<reference evidence="1 2" key="1">
    <citation type="journal article" date="2002" name="J. Gen. Virol.">
        <title>The sequence of camelpox virus shows it is most closely related to variola virus, the cause of smallpox.</title>
        <authorList>
            <person name="Gubser C."/>
            <person name="Smith G.L."/>
        </authorList>
    </citation>
    <scope>NUCLEOTIDE SEQUENCE [LARGE SCALE GENOMIC DNA]</scope>
    <source>
        <strain evidence="1">CMS</strain>
    </source>
</reference>
<protein>
    <submittedName>
        <fullName evidence="1">CMP191.5L</fullName>
    </submittedName>
</protein>
<sequence length="76" mass="9208">MLGIVNAIHVNVVASSSLTGLMFNRDVITLSYRSYRFYLIHLFYRLRHHRLLRNTYHYLSKRRLHPLWEVSTILYT</sequence>
<proteinExistence type="predicted"/>